<feature type="signal peptide" evidence="3">
    <location>
        <begin position="1"/>
        <end position="21"/>
    </location>
</feature>
<keyword evidence="7" id="KW-1185">Reference proteome</keyword>
<accession>A0A418YJY8</accession>
<feature type="domain" description="Lytic transglycosylase superhelical linker" evidence="5">
    <location>
        <begin position="405"/>
        <end position="463"/>
    </location>
</feature>
<dbReference type="GO" id="GO:0004553">
    <property type="term" value="F:hydrolase activity, hydrolyzing O-glycosyl compounds"/>
    <property type="evidence" value="ECO:0007669"/>
    <property type="project" value="InterPro"/>
</dbReference>
<comment type="caution">
    <text evidence="6">The sequence shown here is derived from an EMBL/GenBank/DDBJ whole genome shotgun (WGS) entry which is preliminary data.</text>
</comment>
<dbReference type="Gene3D" id="1.10.1240.20">
    <property type="entry name" value="Lytic transglycosylase, superhelical linker domain"/>
    <property type="match status" value="1"/>
</dbReference>
<evidence type="ECO:0000313" key="6">
    <source>
        <dbReference type="EMBL" id="RJG51275.1"/>
    </source>
</evidence>
<dbReference type="InterPro" id="IPR037061">
    <property type="entry name" value="Lytic_TGlycoase_superhlx_L_sf"/>
</dbReference>
<dbReference type="CDD" id="cd13401">
    <property type="entry name" value="Slt70-like"/>
    <property type="match status" value="1"/>
</dbReference>
<feature type="domain" description="Transglycosylase SLT" evidence="4">
    <location>
        <begin position="477"/>
        <end position="588"/>
    </location>
</feature>
<dbReference type="InterPro" id="IPR008939">
    <property type="entry name" value="Lytic_TGlycosylase_superhlx_U"/>
</dbReference>
<keyword evidence="2 3" id="KW-0732">Signal</keyword>
<dbReference type="SUPFAM" id="SSF53955">
    <property type="entry name" value="Lysozyme-like"/>
    <property type="match status" value="1"/>
</dbReference>
<dbReference type="PANTHER" id="PTHR37423">
    <property type="entry name" value="SOLUBLE LYTIC MUREIN TRANSGLYCOSYLASE-RELATED"/>
    <property type="match status" value="1"/>
</dbReference>
<evidence type="ECO:0000259" key="4">
    <source>
        <dbReference type="Pfam" id="PF01464"/>
    </source>
</evidence>
<dbReference type="EMBL" id="QZCH01000001">
    <property type="protein sequence ID" value="RJG51275.1"/>
    <property type="molecule type" value="Genomic_DNA"/>
</dbReference>
<dbReference type="OrthoDB" id="92254at2"/>
<dbReference type="RefSeq" id="WP_119908822.1">
    <property type="nucleotide sequence ID" value="NZ_QZCH01000001.1"/>
</dbReference>
<evidence type="ECO:0000256" key="3">
    <source>
        <dbReference type="SAM" id="SignalP"/>
    </source>
</evidence>
<dbReference type="Pfam" id="PF01464">
    <property type="entry name" value="SLT"/>
    <property type="match status" value="1"/>
</dbReference>
<gene>
    <name evidence="6" type="ORF">D1Z90_00630</name>
</gene>
<dbReference type="Proteomes" id="UP000283255">
    <property type="component" value="Unassembled WGS sequence"/>
</dbReference>
<protein>
    <submittedName>
        <fullName evidence="6">Lytic murein transglycosylase</fullName>
    </submittedName>
</protein>
<dbReference type="Pfam" id="PF14718">
    <property type="entry name" value="SLT_L"/>
    <property type="match status" value="1"/>
</dbReference>
<feature type="chain" id="PRO_5018971675" evidence="3">
    <location>
        <begin position="22"/>
        <end position="636"/>
    </location>
</feature>
<proteinExistence type="inferred from homology"/>
<dbReference type="PANTHER" id="PTHR37423:SF5">
    <property type="entry name" value="SOLUBLE LYTIC MUREIN TRANSGLYCOSYLASE"/>
    <property type="match status" value="1"/>
</dbReference>
<evidence type="ECO:0000313" key="7">
    <source>
        <dbReference type="Proteomes" id="UP000283255"/>
    </source>
</evidence>
<dbReference type="GO" id="GO:0042597">
    <property type="term" value="C:periplasmic space"/>
    <property type="evidence" value="ECO:0007669"/>
    <property type="project" value="InterPro"/>
</dbReference>
<name>A0A418YJY8_9GAMM</name>
<dbReference type="InterPro" id="IPR012289">
    <property type="entry name" value="Lytic_TGlycosylase_superhlx_L"/>
</dbReference>
<evidence type="ECO:0000259" key="5">
    <source>
        <dbReference type="Pfam" id="PF14718"/>
    </source>
</evidence>
<evidence type="ECO:0000256" key="1">
    <source>
        <dbReference type="ARBA" id="ARBA00007734"/>
    </source>
</evidence>
<dbReference type="AlphaFoldDB" id="A0A418YJY8"/>
<dbReference type="SUPFAM" id="SSF48435">
    <property type="entry name" value="Bacterial muramidases"/>
    <property type="match status" value="1"/>
</dbReference>
<sequence>MRKLGYVITTFMLLLSPWSKASDLTKQRTVYQQALTAQKQQDWPKARQLTQKLGDYPLNIFLQYNDLKAHRSSANPEDIRRFVAQNQDSYLANSLLRYYLFTLAKQQKWRTFLSFTEQAPTSLALQCYYYDFQLKAGNKTEAWQGTQQLWLSGSSRPDACDGLFASWDKAGLLTQELIWQRMLLAYDKKQLSLVKYLNKRLNAQYKPYGDKLIASYGKPDAILSSQQYSLKESKNGDIVVAAILRLIPKSPKQSFSAYRAYLKQGKLTPEQLIRVEKKLIQYVMFRHLTNELAWADKRLAKLDDDNLKEQRIRYALAKQDWYNTEKWIALLSDERKDTERWLYWQARIAGLNGDKALARELLMKVAQERSYYGFMSSQTLATPYQLNIEKVTLDKAKLAPVNQVLLRVSELKYHEADNFARTEWARLIGRHPKPMIDQLGQYALEQGWLHFAILASIETKSWDLVEQRFPMVEATTFQHFAKERQLEASLLFALARQESAFYQQARSPVGARGLMQLMPATAKYTAKKIGYQYQGVESLYEADVNVRLGSAYIGQLLDDYQGNRILASAAYNAGPHRVKQWQARSPGLDVDTWVEVIPFRETRGYVQSVLAYNVIYQYQQGQAMLMLSQKERATRL</sequence>
<organism evidence="6 7">
    <name type="scientific">Motilimonas pumila</name>
    <dbReference type="NCBI Taxonomy" id="2303987"/>
    <lineage>
        <taxon>Bacteria</taxon>
        <taxon>Pseudomonadati</taxon>
        <taxon>Pseudomonadota</taxon>
        <taxon>Gammaproteobacteria</taxon>
        <taxon>Alteromonadales</taxon>
        <taxon>Alteromonadales genera incertae sedis</taxon>
        <taxon>Motilimonas</taxon>
    </lineage>
</organism>
<reference evidence="6 7" key="1">
    <citation type="submission" date="2018-09" db="EMBL/GenBank/DDBJ databases">
        <authorList>
            <person name="Wang F."/>
        </authorList>
    </citation>
    <scope>NUCLEOTIDE SEQUENCE [LARGE SCALE GENOMIC DNA]</scope>
    <source>
        <strain evidence="6 7">PLHSC7-2</strain>
    </source>
</reference>
<dbReference type="Gene3D" id="1.25.20.10">
    <property type="entry name" value="Bacterial muramidases"/>
    <property type="match status" value="1"/>
</dbReference>
<reference evidence="6 7" key="2">
    <citation type="submission" date="2019-01" db="EMBL/GenBank/DDBJ databases">
        <title>Motilimonas pumilus sp. nov., isolated from the gut of sea cucumber (Apostichopus japonicus).</title>
        <authorList>
            <person name="Wang F.-Q."/>
            <person name="Ren L.-H."/>
            <person name="Lin Y.-W."/>
            <person name="Sun G.-H."/>
            <person name="Du Z.-J."/>
            <person name="Zhao J.-X."/>
            <person name="Liu X.-J."/>
            <person name="Liu L.-J."/>
        </authorList>
    </citation>
    <scope>NUCLEOTIDE SEQUENCE [LARGE SCALE GENOMIC DNA]</scope>
    <source>
        <strain evidence="6 7">PLHSC7-2</strain>
    </source>
</reference>
<dbReference type="InterPro" id="IPR008258">
    <property type="entry name" value="Transglycosylase_SLT_dom_1"/>
</dbReference>
<comment type="similarity">
    <text evidence="1">Belongs to the transglycosylase Slt family.</text>
</comment>
<dbReference type="Gene3D" id="1.10.530.10">
    <property type="match status" value="1"/>
</dbReference>
<dbReference type="InterPro" id="IPR023346">
    <property type="entry name" value="Lysozyme-like_dom_sf"/>
</dbReference>
<evidence type="ECO:0000256" key="2">
    <source>
        <dbReference type="ARBA" id="ARBA00022729"/>
    </source>
</evidence>